<evidence type="ECO:0000313" key="3">
    <source>
        <dbReference type="Proteomes" id="UP000230093"/>
    </source>
</evidence>
<feature type="transmembrane region" description="Helical" evidence="1">
    <location>
        <begin position="6"/>
        <end position="25"/>
    </location>
</feature>
<dbReference type="AlphaFoldDB" id="A0A2H0W9N6"/>
<evidence type="ECO:0000313" key="2">
    <source>
        <dbReference type="EMBL" id="PIS09371.1"/>
    </source>
</evidence>
<dbReference type="EMBL" id="PEZT01000010">
    <property type="protein sequence ID" value="PIS09371.1"/>
    <property type="molecule type" value="Genomic_DNA"/>
</dbReference>
<reference evidence="3" key="1">
    <citation type="submission" date="2017-09" db="EMBL/GenBank/DDBJ databases">
        <title>Depth-based differentiation of microbial function through sediment-hosted aquifers and enrichment of novel symbionts in the deep terrestrial subsurface.</title>
        <authorList>
            <person name="Probst A.J."/>
            <person name="Ladd B."/>
            <person name="Jarett J.K."/>
            <person name="Geller-Mcgrath D.E."/>
            <person name="Sieber C.M.K."/>
            <person name="Emerson J.B."/>
            <person name="Anantharaman K."/>
            <person name="Thomas B.C."/>
            <person name="Malmstrom R."/>
            <person name="Stieglmeier M."/>
            <person name="Klingl A."/>
            <person name="Woyke T."/>
            <person name="Ryan C.M."/>
            <person name="Banfield J.F."/>
        </authorList>
    </citation>
    <scope>NUCLEOTIDE SEQUENCE [LARGE SCALE GENOMIC DNA]</scope>
</reference>
<feature type="transmembrane region" description="Helical" evidence="1">
    <location>
        <begin position="62"/>
        <end position="86"/>
    </location>
</feature>
<accession>A0A2H0W9N6</accession>
<dbReference type="Pfam" id="PF10066">
    <property type="entry name" value="DUF2304"/>
    <property type="match status" value="1"/>
</dbReference>
<keyword evidence="1" id="KW-0812">Transmembrane</keyword>
<gene>
    <name evidence="2" type="ORF">COT75_01695</name>
</gene>
<keyword evidence="1" id="KW-0472">Membrane</keyword>
<dbReference type="InterPro" id="IPR019277">
    <property type="entry name" value="DUF2304"/>
</dbReference>
<keyword evidence="1" id="KW-1133">Transmembrane helix</keyword>
<name>A0A2H0W9N6_9BACT</name>
<feature type="transmembrane region" description="Helical" evidence="1">
    <location>
        <begin position="37"/>
        <end position="56"/>
    </location>
</feature>
<organism evidence="2 3">
    <name type="scientific">Candidatus Beckwithbacteria bacterium CG10_big_fil_rev_8_21_14_0_10_34_10</name>
    <dbReference type="NCBI Taxonomy" id="1974495"/>
    <lineage>
        <taxon>Bacteria</taxon>
        <taxon>Candidatus Beckwithiibacteriota</taxon>
    </lineage>
</organism>
<protein>
    <submittedName>
        <fullName evidence="2">DUF2304 domain-containing protein</fullName>
    </submittedName>
</protein>
<dbReference type="Proteomes" id="UP000230093">
    <property type="component" value="Unassembled WGS sequence"/>
</dbReference>
<evidence type="ECO:0000256" key="1">
    <source>
        <dbReference type="SAM" id="Phobius"/>
    </source>
</evidence>
<comment type="caution">
    <text evidence="2">The sequence shown here is derived from an EMBL/GenBank/DDBJ whole genome shotgun (WGS) entry which is preliminary data.</text>
</comment>
<sequence>MNIIFLPVQILLSLFLLFAVSRVYFRFKEGTINFGSFLFWLALWLAALFTIFYPGFSNYWASLLGIGRGVDAIIYISIALLFYLVFRTNVIIENLREEISQLVREIALKDKPKKKKE</sequence>
<proteinExistence type="predicted"/>